<feature type="compositionally biased region" description="Basic and acidic residues" evidence="1">
    <location>
        <begin position="1"/>
        <end position="18"/>
    </location>
</feature>
<accession>A0AAV4GT30</accession>
<feature type="region of interest" description="Disordered" evidence="1">
    <location>
        <begin position="1"/>
        <end position="77"/>
    </location>
</feature>
<evidence type="ECO:0000313" key="2">
    <source>
        <dbReference type="EMBL" id="GFR87500.1"/>
    </source>
</evidence>
<evidence type="ECO:0000313" key="3">
    <source>
        <dbReference type="Proteomes" id="UP000762676"/>
    </source>
</evidence>
<dbReference type="EMBL" id="BMAT01008543">
    <property type="protein sequence ID" value="GFR87500.1"/>
    <property type="molecule type" value="Genomic_DNA"/>
</dbReference>
<evidence type="ECO:0000256" key="1">
    <source>
        <dbReference type="SAM" id="MobiDB-lite"/>
    </source>
</evidence>
<dbReference type="Proteomes" id="UP000762676">
    <property type="component" value="Unassembled WGS sequence"/>
</dbReference>
<comment type="caution">
    <text evidence="2">The sequence shown here is derived from an EMBL/GenBank/DDBJ whole genome shotgun (WGS) entry which is preliminary data.</text>
</comment>
<reference evidence="2 3" key="1">
    <citation type="journal article" date="2021" name="Elife">
        <title>Chloroplast acquisition without the gene transfer in kleptoplastic sea slugs, Plakobranchus ocellatus.</title>
        <authorList>
            <person name="Maeda T."/>
            <person name="Takahashi S."/>
            <person name="Yoshida T."/>
            <person name="Shimamura S."/>
            <person name="Takaki Y."/>
            <person name="Nagai Y."/>
            <person name="Toyoda A."/>
            <person name="Suzuki Y."/>
            <person name="Arimoto A."/>
            <person name="Ishii H."/>
            <person name="Satoh N."/>
            <person name="Nishiyama T."/>
            <person name="Hasebe M."/>
            <person name="Maruyama T."/>
            <person name="Minagawa J."/>
            <person name="Obokata J."/>
            <person name="Shigenobu S."/>
        </authorList>
    </citation>
    <scope>NUCLEOTIDE SEQUENCE [LARGE SCALE GENOMIC DNA]</scope>
</reference>
<dbReference type="AlphaFoldDB" id="A0AAV4GT30"/>
<organism evidence="2 3">
    <name type="scientific">Elysia marginata</name>
    <dbReference type="NCBI Taxonomy" id="1093978"/>
    <lineage>
        <taxon>Eukaryota</taxon>
        <taxon>Metazoa</taxon>
        <taxon>Spiralia</taxon>
        <taxon>Lophotrochozoa</taxon>
        <taxon>Mollusca</taxon>
        <taxon>Gastropoda</taxon>
        <taxon>Heterobranchia</taxon>
        <taxon>Euthyneura</taxon>
        <taxon>Panpulmonata</taxon>
        <taxon>Sacoglossa</taxon>
        <taxon>Placobranchoidea</taxon>
        <taxon>Plakobranchidae</taxon>
        <taxon>Elysia</taxon>
    </lineage>
</organism>
<keyword evidence="3" id="KW-1185">Reference proteome</keyword>
<name>A0AAV4GT30_9GAST</name>
<protein>
    <submittedName>
        <fullName evidence="2">Uncharacterized protein</fullName>
    </submittedName>
</protein>
<sequence>MTGNEPRLEAVRGYHETPKGISAASEHVTPIAPSMETRPYHQFPDYHGSRTLTQENGPAGRFPHLAKGLGPGQARPG</sequence>
<proteinExistence type="predicted"/>
<gene>
    <name evidence="2" type="ORF">ElyMa_004225200</name>
</gene>